<dbReference type="Proteomes" id="UP001589575">
    <property type="component" value="Unassembled WGS sequence"/>
</dbReference>
<name>A0ABV5G7F5_9MICC</name>
<keyword evidence="2" id="KW-1185">Reference proteome</keyword>
<comment type="caution">
    <text evidence="1">The sequence shown here is derived from an EMBL/GenBank/DDBJ whole genome shotgun (WGS) entry which is preliminary data.</text>
</comment>
<accession>A0ABV5G7F5</accession>
<gene>
    <name evidence="1" type="ORF">ACFFX0_28235</name>
</gene>
<sequence>MKFFHPRRIPDGRSFFSERHVPCFCSADPLPSACTMSTSPSRASTSCRSGIIRAWNWCRITSFSGRSCSATSSASQAVVSLTSAAETCPICSMCRWPGCSRHSGSSASPTCGCSSSSSKACAWVVKSWVPGCRSRTT</sequence>
<reference evidence="1 2" key="1">
    <citation type="submission" date="2024-09" db="EMBL/GenBank/DDBJ databases">
        <authorList>
            <person name="Sun Q."/>
            <person name="Mori K."/>
        </authorList>
    </citation>
    <scope>NUCLEOTIDE SEQUENCE [LARGE SCALE GENOMIC DNA]</scope>
    <source>
        <strain evidence="1 2">CCM 7609</strain>
    </source>
</reference>
<protein>
    <submittedName>
        <fullName evidence="1">Uncharacterized protein</fullName>
    </submittedName>
</protein>
<evidence type="ECO:0000313" key="1">
    <source>
        <dbReference type="EMBL" id="MFB9074868.1"/>
    </source>
</evidence>
<organism evidence="1 2">
    <name type="scientific">Citricoccus parietis</name>
    <dbReference type="NCBI Taxonomy" id="592307"/>
    <lineage>
        <taxon>Bacteria</taxon>
        <taxon>Bacillati</taxon>
        <taxon>Actinomycetota</taxon>
        <taxon>Actinomycetes</taxon>
        <taxon>Micrococcales</taxon>
        <taxon>Micrococcaceae</taxon>
        <taxon>Citricoccus</taxon>
    </lineage>
</organism>
<evidence type="ECO:0000313" key="2">
    <source>
        <dbReference type="Proteomes" id="UP001589575"/>
    </source>
</evidence>
<proteinExistence type="predicted"/>
<dbReference type="EMBL" id="JBHMFI010000002">
    <property type="protein sequence ID" value="MFB9074868.1"/>
    <property type="molecule type" value="Genomic_DNA"/>
</dbReference>